<dbReference type="Proteomes" id="UP000037696">
    <property type="component" value="Unassembled WGS sequence"/>
</dbReference>
<protein>
    <submittedName>
        <fullName evidence="1">Uncharacterized protein</fullName>
    </submittedName>
</protein>
<name>A0A0M9W9C5_9EURO</name>
<evidence type="ECO:0000313" key="2">
    <source>
        <dbReference type="Proteomes" id="UP000037696"/>
    </source>
</evidence>
<accession>A0A0M9W9C5</accession>
<evidence type="ECO:0000313" key="1">
    <source>
        <dbReference type="EMBL" id="KOS36123.1"/>
    </source>
</evidence>
<proteinExistence type="predicted"/>
<feature type="non-terminal residue" evidence="1">
    <location>
        <position position="1"/>
    </location>
</feature>
<keyword evidence="2" id="KW-1185">Reference proteome</keyword>
<comment type="caution">
    <text evidence="1">The sequence shown here is derived from an EMBL/GenBank/DDBJ whole genome shotgun (WGS) entry which is preliminary data.</text>
</comment>
<sequence length="71" mass="7895">IITAQIVEIAGFVILKKERVLNISRGTHTIQYRQISISYKPGFVPIKIKSKINPAIAETEVVKTTKEKSSA</sequence>
<gene>
    <name evidence="1" type="ORF">ACN38_g13175</name>
</gene>
<organism evidence="1 2">
    <name type="scientific">Penicillium nordicum</name>
    <dbReference type="NCBI Taxonomy" id="229535"/>
    <lineage>
        <taxon>Eukaryota</taxon>
        <taxon>Fungi</taxon>
        <taxon>Dikarya</taxon>
        <taxon>Ascomycota</taxon>
        <taxon>Pezizomycotina</taxon>
        <taxon>Eurotiomycetes</taxon>
        <taxon>Eurotiomycetidae</taxon>
        <taxon>Eurotiales</taxon>
        <taxon>Aspergillaceae</taxon>
        <taxon>Penicillium</taxon>
    </lineage>
</organism>
<dbReference type="AlphaFoldDB" id="A0A0M9W9C5"/>
<dbReference type="EMBL" id="LHQQ01000743">
    <property type="protein sequence ID" value="KOS36123.1"/>
    <property type="molecule type" value="Genomic_DNA"/>
</dbReference>
<reference evidence="1 2" key="1">
    <citation type="submission" date="2015-08" db="EMBL/GenBank/DDBJ databases">
        <title>Genome sequencing of Penicillium nordicum.</title>
        <authorList>
            <person name="Nguyen H.D."/>
            <person name="Seifert K.A."/>
        </authorList>
    </citation>
    <scope>NUCLEOTIDE SEQUENCE [LARGE SCALE GENOMIC DNA]</scope>
    <source>
        <strain evidence="1 2">DAOMC 185683</strain>
    </source>
</reference>